<dbReference type="InterPro" id="IPR010635">
    <property type="entry name" value="Heparan_SO4-6-sulfoTrfase"/>
</dbReference>
<comment type="subcellular location">
    <subcellularLocation>
        <location evidence="1">Membrane</location>
        <topology evidence="1">Single-pass membrane protein</topology>
    </subcellularLocation>
    <subcellularLocation>
        <location evidence="8">Membrane</location>
        <topology evidence="8">Single-pass type II membrane protein</topology>
    </subcellularLocation>
</comment>
<protein>
    <recommendedName>
        <fullName evidence="8">Heparan-sulfate 6-O-sulfotransferase</fullName>
        <ecNumber evidence="8">2.8.2.-</ecNumber>
    </recommendedName>
</protein>
<comment type="catalytic activity">
    <reaction evidence="8">
        <text>alpha-D-glucosaminyl-[heparan sulfate](n) + 3'-phosphoadenylyl sulfate = 6-sulfo-alpha-D-glucosaminyl-[heparan sulfate](n) + adenosine 3',5'-bisphosphate + H(+)</text>
        <dbReference type="Rhea" id="RHEA:56604"/>
        <dbReference type="Rhea" id="RHEA-COMP:9830"/>
        <dbReference type="Rhea" id="RHEA-COMP:14621"/>
        <dbReference type="ChEBI" id="CHEBI:15378"/>
        <dbReference type="ChEBI" id="CHEBI:58339"/>
        <dbReference type="ChEBI" id="CHEBI:58343"/>
        <dbReference type="ChEBI" id="CHEBI:58388"/>
        <dbReference type="ChEBI" id="CHEBI:140604"/>
    </reaction>
</comment>
<evidence type="ECO:0000256" key="5">
    <source>
        <dbReference type="ARBA" id="ARBA00022989"/>
    </source>
</evidence>
<dbReference type="SUPFAM" id="SSF52540">
    <property type="entry name" value="P-loop containing nucleoside triphosphate hydrolases"/>
    <property type="match status" value="1"/>
</dbReference>
<dbReference type="RefSeq" id="XP_005104245.2">
    <property type="nucleotide sequence ID" value="XM_005104188.3"/>
</dbReference>
<dbReference type="PANTHER" id="PTHR12812">
    <property type="entry name" value="HEPARAN SULFATE 6-O-SULFOTRANSFERASE 3"/>
    <property type="match status" value="1"/>
</dbReference>
<organism evidence="9 10">
    <name type="scientific">Aplysia californica</name>
    <name type="common">California sea hare</name>
    <dbReference type="NCBI Taxonomy" id="6500"/>
    <lineage>
        <taxon>Eukaryota</taxon>
        <taxon>Metazoa</taxon>
        <taxon>Spiralia</taxon>
        <taxon>Lophotrochozoa</taxon>
        <taxon>Mollusca</taxon>
        <taxon>Gastropoda</taxon>
        <taxon>Heterobranchia</taxon>
        <taxon>Euthyneura</taxon>
        <taxon>Tectipleura</taxon>
        <taxon>Aplysiida</taxon>
        <taxon>Aplysioidea</taxon>
        <taxon>Aplysiidae</taxon>
        <taxon>Aplysia</taxon>
    </lineage>
</organism>
<accession>A0ABM0JY28</accession>
<evidence type="ECO:0000256" key="7">
    <source>
        <dbReference type="ARBA" id="ARBA00023180"/>
    </source>
</evidence>
<reference evidence="10" key="1">
    <citation type="submission" date="2025-08" db="UniProtKB">
        <authorList>
            <consortium name="RefSeq"/>
        </authorList>
    </citation>
    <scope>IDENTIFICATION</scope>
</reference>
<sequence length="458" mass="52314">MGRIVYCPYCKDKCGHCRGVMQSSLWTEREASNLSAPVLCWRSLVAIVKYIYVLRFKMFALVLGSFALVILIILLDKLTRSNLDLVPRTQASVIVDHGEIPFGEVGTRAAEDSKALGADNLERGDVARALQRVEEDTDKTSYQNAGTLWNPSHMNINKSDIIVVLHIQKTGGTTFETNLVVHTVVNPGCKCLTVISGPHKLQRPKCDCLNAKGQVWLFNRWTVGWPCGLHADFTEMSTCVDPWFRDREGELTRVRRYHYVTMLREPVERFVSEWRHVRSGATWESTRLFCDGRSATAKEVPPCYKGDTWRGVAFKEFVNCRSNLAFNRQTRMLANLSLSDCYRLSSNLTLEQRDAIMLASAKRNLANSFTFFGLLEYQAESSLLFQETFPGIRFKENVIENHNTKGERHAHLLPVIDLQRVIQSNQLDADLYQFAKSLFFHRLDQANIRYDKMPSTKK</sequence>
<keyword evidence="5 8" id="KW-1133">Transmembrane helix</keyword>
<dbReference type="PANTHER" id="PTHR12812:SF0">
    <property type="entry name" value="HEPARAN-SULFATE 6-O-SULFOTRANSFERASE"/>
    <property type="match status" value="1"/>
</dbReference>
<evidence type="ECO:0000256" key="1">
    <source>
        <dbReference type="ARBA" id="ARBA00004167"/>
    </source>
</evidence>
<evidence type="ECO:0000313" key="10">
    <source>
        <dbReference type="RefSeq" id="XP_005104245.2"/>
    </source>
</evidence>
<dbReference type="Proteomes" id="UP000694888">
    <property type="component" value="Unplaced"/>
</dbReference>
<dbReference type="EC" id="2.8.2.-" evidence="8"/>
<evidence type="ECO:0000256" key="8">
    <source>
        <dbReference type="RuleBase" id="RU364122"/>
    </source>
</evidence>
<dbReference type="Gene3D" id="3.40.50.300">
    <property type="entry name" value="P-loop containing nucleotide triphosphate hydrolases"/>
    <property type="match status" value="1"/>
</dbReference>
<keyword evidence="9" id="KW-1185">Reference proteome</keyword>
<keyword evidence="3 8" id="KW-0808">Transferase</keyword>
<comment type="function">
    <text evidence="8">6-O-sulfation enzyme which catalyzes the transfer of sulfate from 3'-phosphoadenosine 5'-phosphosulfate (PAPS) to position 6 of the N-sulfoglucosamine residue (GlcNS) of heparan sulfate.</text>
</comment>
<gene>
    <name evidence="10" type="primary">LOC101845348</name>
</gene>
<dbReference type="GeneID" id="101845348"/>
<proteinExistence type="inferred from homology"/>
<name>A0ABM0JY28_APLCA</name>
<evidence type="ECO:0000313" key="9">
    <source>
        <dbReference type="Proteomes" id="UP000694888"/>
    </source>
</evidence>
<dbReference type="InterPro" id="IPR005331">
    <property type="entry name" value="Sulfotransferase"/>
</dbReference>
<keyword evidence="4 8" id="KW-0812">Transmembrane</keyword>
<evidence type="ECO:0000256" key="6">
    <source>
        <dbReference type="ARBA" id="ARBA00023136"/>
    </source>
</evidence>
<evidence type="ECO:0000256" key="4">
    <source>
        <dbReference type="ARBA" id="ARBA00022692"/>
    </source>
</evidence>
<dbReference type="Pfam" id="PF03567">
    <property type="entry name" value="Sulfotransfer_2"/>
    <property type="match status" value="1"/>
</dbReference>
<keyword evidence="8" id="KW-0735">Signal-anchor</keyword>
<keyword evidence="6 8" id="KW-0472">Membrane</keyword>
<feature type="transmembrane region" description="Helical" evidence="8">
    <location>
        <begin position="59"/>
        <end position="75"/>
    </location>
</feature>
<evidence type="ECO:0000256" key="3">
    <source>
        <dbReference type="ARBA" id="ARBA00022679"/>
    </source>
</evidence>
<keyword evidence="7" id="KW-0325">Glycoprotein</keyword>
<evidence type="ECO:0000256" key="2">
    <source>
        <dbReference type="ARBA" id="ARBA00010109"/>
    </source>
</evidence>
<dbReference type="InterPro" id="IPR027417">
    <property type="entry name" value="P-loop_NTPase"/>
</dbReference>
<comment type="similarity">
    <text evidence="2 8">Belongs to the sulfotransferase 6 family.</text>
</comment>